<evidence type="ECO:0000256" key="1">
    <source>
        <dbReference type="ARBA" id="ARBA00006987"/>
    </source>
</evidence>
<name>A0A502G5W5_9PROT</name>
<proteinExistence type="inferred from homology"/>
<accession>A0A502G5W5</accession>
<keyword evidence="4" id="KW-1185">Reference proteome</keyword>
<dbReference type="CDD" id="cd13578">
    <property type="entry name" value="PBP2_Bug27"/>
    <property type="match status" value="1"/>
</dbReference>
<feature type="signal peptide" evidence="2">
    <location>
        <begin position="1"/>
        <end position="29"/>
    </location>
</feature>
<organism evidence="3 4">
    <name type="scientific">Muricoccus nepalensis</name>
    <dbReference type="NCBI Taxonomy" id="1854500"/>
    <lineage>
        <taxon>Bacteria</taxon>
        <taxon>Pseudomonadati</taxon>
        <taxon>Pseudomonadota</taxon>
        <taxon>Alphaproteobacteria</taxon>
        <taxon>Acetobacterales</taxon>
        <taxon>Roseomonadaceae</taxon>
        <taxon>Muricoccus</taxon>
    </lineage>
</organism>
<feature type="chain" id="PRO_5021299847" evidence="2">
    <location>
        <begin position="30"/>
        <end position="330"/>
    </location>
</feature>
<dbReference type="OrthoDB" id="7242606at2"/>
<dbReference type="Proteomes" id="UP000317078">
    <property type="component" value="Unassembled WGS sequence"/>
</dbReference>
<comment type="similarity">
    <text evidence="1">Belongs to the UPF0065 (bug) family.</text>
</comment>
<dbReference type="AlphaFoldDB" id="A0A502G5W5"/>
<dbReference type="InterPro" id="IPR042100">
    <property type="entry name" value="Bug_dom1"/>
</dbReference>
<evidence type="ECO:0000313" key="4">
    <source>
        <dbReference type="Proteomes" id="UP000317078"/>
    </source>
</evidence>
<dbReference type="Gene3D" id="3.40.190.150">
    <property type="entry name" value="Bordetella uptake gene, domain 1"/>
    <property type="match status" value="1"/>
</dbReference>
<gene>
    <name evidence="3" type="ORF">EAH89_10995</name>
</gene>
<dbReference type="RefSeq" id="WP_140882905.1">
    <property type="nucleotide sequence ID" value="NZ_RCZP01000008.1"/>
</dbReference>
<evidence type="ECO:0000256" key="2">
    <source>
        <dbReference type="SAM" id="SignalP"/>
    </source>
</evidence>
<reference evidence="3 4" key="1">
    <citation type="journal article" date="2019" name="Environ. Microbiol.">
        <title>Species interactions and distinct microbial communities in high Arctic permafrost affected cryosols are associated with the CH4 and CO2 gas fluxes.</title>
        <authorList>
            <person name="Altshuler I."/>
            <person name="Hamel J."/>
            <person name="Turney S."/>
            <person name="Magnuson E."/>
            <person name="Levesque R."/>
            <person name="Greer C."/>
            <person name="Whyte L.G."/>
        </authorList>
    </citation>
    <scope>NUCLEOTIDE SEQUENCE [LARGE SCALE GENOMIC DNA]</scope>
    <source>
        <strain evidence="3 4">S9.3B</strain>
    </source>
</reference>
<dbReference type="PANTHER" id="PTHR42928">
    <property type="entry name" value="TRICARBOXYLATE-BINDING PROTEIN"/>
    <property type="match status" value="1"/>
</dbReference>
<protein>
    <submittedName>
        <fullName evidence="3">Tripartite tricarboxylate transporter substrate binding protein</fullName>
    </submittedName>
</protein>
<dbReference type="Gene3D" id="3.40.190.10">
    <property type="entry name" value="Periplasmic binding protein-like II"/>
    <property type="match status" value="1"/>
</dbReference>
<dbReference type="EMBL" id="RCZP01000008">
    <property type="protein sequence ID" value="TPG57447.1"/>
    <property type="molecule type" value="Genomic_DNA"/>
</dbReference>
<dbReference type="Pfam" id="PF03401">
    <property type="entry name" value="TctC"/>
    <property type="match status" value="1"/>
</dbReference>
<dbReference type="PANTHER" id="PTHR42928:SF5">
    <property type="entry name" value="BLR1237 PROTEIN"/>
    <property type="match status" value="1"/>
</dbReference>
<keyword evidence="2" id="KW-0732">Signal</keyword>
<dbReference type="InterPro" id="IPR005064">
    <property type="entry name" value="BUG"/>
</dbReference>
<comment type="caution">
    <text evidence="3">The sequence shown here is derived from an EMBL/GenBank/DDBJ whole genome shotgun (WGS) entry which is preliminary data.</text>
</comment>
<sequence length="330" mass="33716">MGIARPSGRRVVLAAALAAPALAASAARAQEAWPSRPVRVIVPFPPGQASDTITRLLAEALSARWPQRVVVENRAGGAGAVGSEAGARAAPDGHTLLVFTSGTHGINPSVIRSLPYDAERDFAYATLVFTVPLVIVAHPSFAPGDVPALVAAARADPGGINYGSGGPGTSQHMSAELFASRAGVRLTHVPYRGSGPAMADLLGGNIPIMFDSVASALPHLRAGRIKAIGVTSAGRAAQLPEVPAIAETLPGYEAIGWAGLCAPAGTPAPVVERINADVTALLREPDFAARVILMGGNPAPQTTAEAAAFVRDEIAKWRAVAEGANVRLEG</sequence>
<dbReference type="PIRSF" id="PIRSF017082">
    <property type="entry name" value="YflP"/>
    <property type="match status" value="1"/>
</dbReference>
<dbReference type="SUPFAM" id="SSF53850">
    <property type="entry name" value="Periplasmic binding protein-like II"/>
    <property type="match status" value="1"/>
</dbReference>
<evidence type="ECO:0000313" key="3">
    <source>
        <dbReference type="EMBL" id="TPG57447.1"/>
    </source>
</evidence>